<comment type="caution">
    <text evidence="1">The sequence shown here is derived from an EMBL/GenBank/DDBJ whole genome shotgun (WGS) entry which is preliminary data.</text>
</comment>
<dbReference type="PATRIC" id="fig|913242.3.peg.385"/>
<organism evidence="1 2">
    <name type="scientific">Salmonella enterica subsp. enterica serovar Montevideo str. S5-403</name>
    <dbReference type="NCBI Taxonomy" id="913242"/>
    <lineage>
        <taxon>Bacteria</taxon>
        <taxon>Pseudomonadati</taxon>
        <taxon>Pseudomonadota</taxon>
        <taxon>Gammaproteobacteria</taxon>
        <taxon>Enterobacterales</taxon>
        <taxon>Enterobacteriaceae</taxon>
        <taxon>Salmonella</taxon>
    </lineage>
</organism>
<proteinExistence type="predicted"/>
<gene>
    <name evidence="1" type="ORF">LTSEMON_0329</name>
</gene>
<dbReference type="Proteomes" id="UP000003221">
    <property type="component" value="Unassembled WGS sequence"/>
</dbReference>
<dbReference type="EMBL" id="AFCS01000101">
    <property type="protein sequence ID" value="EHC83307.1"/>
    <property type="molecule type" value="Genomic_DNA"/>
</dbReference>
<sequence length="38" mass="4817">MFLNIIKKHINLISIFAFEKKIHHKYRLNKHIIFRYFT</sequence>
<reference evidence="1 2" key="1">
    <citation type="journal article" date="2011" name="BMC Genomics">
        <title>Genome sequencing reveals diversification of virulence factor content and possible host adaptation in distinct subpopulations of Salmonella enterica.</title>
        <authorList>
            <person name="den Bakker H.C."/>
            <person name="Moreno Switt A.I."/>
            <person name="Govoni G."/>
            <person name="Cummings C.A."/>
            <person name="Ranieri M.L."/>
            <person name="Degoricija L."/>
            <person name="Hoelzer K."/>
            <person name="Rodriguez-Rivera L.D."/>
            <person name="Brown S."/>
            <person name="Bolchacova E."/>
            <person name="Furtado M.R."/>
            <person name="Wiedmann M."/>
        </authorList>
    </citation>
    <scope>NUCLEOTIDE SEQUENCE [LARGE SCALE GENOMIC DNA]</scope>
    <source>
        <strain evidence="1 2">S5-403</strain>
    </source>
</reference>
<name>G5PY69_SALMO</name>
<dbReference type="AlphaFoldDB" id="G5PY69"/>
<protein>
    <submittedName>
        <fullName evidence="1">Uncharacterized protein</fullName>
    </submittedName>
</protein>
<evidence type="ECO:0000313" key="1">
    <source>
        <dbReference type="EMBL" id="EHC83307.1"/>
    </source>
</evidence>
<evidence type="ECO:0000313" key="2">
    <source>
        <dbReference type="Proteomes" id="UP000003221"/>
    </source>
</evidence>
<accession>G5PY69</accession>